<dbReference type="AlphaFoldDB" id="A0A654LWG8"/>
<dbReference type="KEGG" id="taa:NMY3_01585"/>
<dbReference type="RefSeq" id="WP_196818187.1">
    <property type="nucleotide sequence ID" value="NZ_CP012850.1"/>
</dbReference>
<sequence length="74" mass="7828">MKTCEICGGTVSSGTTGIVCSACTSIREFTTASKGSLPEHICGCINTDRKNCPLCKKPCHHDTSLNPKILISPM</sequence>
<gene>
    <name evidence="1" type="ORF">NMY3_01585</name>
</gene>
<keyword evidence="2" id="KW-1185">Reference proteome</keyword>
<proteinExistence type="predicted"/>
<dbReference type="OrthoDB" id="5596at2157"/>
<reference evidence="2" key="1">
    <citation type="submission" date="2015-10" db="EMBL/GenBank/DDBJ databases">
        <title>Niche specialization of a soil ammonia-oxidizing archaeon, Candidatus Nitrosocosmicus oleophilus.</title>
        <authorList>
            <person name="Jung M.-Y."/>
            <person name="Rhee S.-K."/>
        </authorList>
    </citation>
    <scope>NUCLEOTIDE SEQUENCE [LARGE SCALE GENOMIC DNA]</scope>
    <source>
        <strain evidence="2">MY3</strain>
    </source>
</reference>
<dbReference type="GeneID" id="60421622"/>
<protein>
    <submittedName>
        <fullName evidence="1">Uncharacterized protein</fullName>
    </submittedName>
</protein>
<dbReference type="EMBL" id="CP012850">
    <property type="protein sequence ID" value="ALI35788.1"/>
    <property type="molecule type" value="Genomic_DNA"/>
</dbReference>
<evidence type="ECO:0000313" key="2">
    <source>
        <dbReference type="Proteomes" id="UP000058925"/>
    </source>
</evidence>
<organism evidence="1 2">
    <name type="scientific">Candidatus Nitrosocosmicus oleophilus</name>
    <dbReference type="NCBI Taxonomy" id="1353260"/>
    <lineage>
        <taxon>Archaea</taxon>
        <taxon>Nitrososphaerota</taxon>
        <taxon>Nitrososphaeria</taxon>
        <taxon>Nitrososphaerales</taxon>
        <taxon>Nitrososphaeraceae</taxon>
        <taxon>Candidatus Nitrosocosmicus</taxon>
    </lineage>
</organism>
<accession>A0A654LWG8</accession>
<name>A0A654LWG8_9ARCH</name>
<dbReference type="Proteomes" id="UP000058925">
    <property type="component" value="Chromosome"/>
</dbReference>
<evidence type="ECO:0000313" key="1">
    <source>
        <dbReference type="EMBL" id="ALI35788.1"/>
    </source>
</evidence>